<dbReference type="EMBL" id="BAAANC010000002">
    <property type="protein sequence ID" value="GAA1528157.1"/>
    <property type="molecule type" value="Genomic_DNA"/>
</dbReference>
<keyword evidence="3" id="KW-1185">Reference proteome</keyword>
<dbReference type="RefSeq" id="WP_344174924.1">
    <property type="nucleotide sequence ID" value="NZ_BAAANC010000002.1"/>
</dbReference>
<protein>
    <submittedName>
        <fullName evidence="2">Uncharacterized protein</fullName>
    </submittedName>
</protein>
<dbReference type="Proteomes" id="UP001500363">
    <property type="component" value="Unassembled WGS sequence"/>
</dbReference>
<gene>
    <name evidence="2" type="ORF">GCM10009741_32480</name>
</gene>
<evidence type="ECO:0000313" key="2">
    <source>
        <dbReference type="EMBL" id="GAA1528157.1"/>
    </source>
</evidence>
<feature type="region of interest" description="Disordered" evidence="1">
    <location>
        <begin position="38"/>
        <end position="75"/>
    </location>
</feature>
<sequence length="75" mass="8291">MTGEQAWRLIALLRLVEREPGELVEATGEDVVLDAWFGPNSPASRTPRPWTCLHPSRRVEPPVSRATSPTPGVMD</sequence>
<proteinExistence type="predicted"/>
<reference evidence="2 3" key="1">
    <citation type="journal article" date="2019" name="Int. J. Syst. Evol. Microbiol.">
        <title>The Global Catalogue of Microorganisms (GCM) 10K type strain sequencing project: providing services to taxonomists for standard genome sequencing and annotation.</title>
        <authorList>
            <consortium name="The Broad Institute Genomics Platform"/>
            <consortium name="The Broad Institute Genome Sequencing Center for Infectious Disease"/>
            <person name="Wu L."/>
            <person name="Ma J."/>
        </authorList>
    </citation>
    <scope>NUCLEOTIDE SEQUENCE [LARGE SCALE GENOMIC DNA]</scope>
    <source>
        <strain evidence="2 3">JCM 14303</strain>
    </source>
</reference>
<comment type="caution">
    <text evidence="2">The sequence shown here is derived from an EMBL/GenBank/DDBJ whole genome shotgun (WGS) entry which is preliminary data.</text>
</comment>
<evidence type="ECO:0000256" key="1">
    <source>
        <dbReference type="SAM" id="MobiDB-lite"/>
    </source>
</evidence>
<feature type="compositionally biased region" description="Polar residues" evidence="1">
    <location>
        <begin position="65"/>
        <end position="75"/>
    </location>
</feature>
<name>A0ABN2AYC7_9ACTN</name>
<evidence type="ECO:0000313" key="3">
    <source>
        <dbReference type="Proteomes" id="UP001500363"/>
    </source>
</evidence>
<organism evidence="2 3">
    <name type="scientific">Kribbella lupini</name>
    <dbReference type="NCBI Taxonomy" id="291602"/>
    <lineage>
        <taxon>Bacteria</taxon>
        <taxon>Bacillati</taxon>
        <taxon>Actinomycetota</taxon>
        <taxon>Actinomycetes</taxon>
        <taxon>Propionibacteriales</taxon>
        <taxon>Kribbellaceae</taxon>
        <taxon>Kribbella</taxon>
    </lineage>
</organism>
<accession>A0ABN2AYC7</accession>